<comment type="subcellular location">
    <subcellularLocation>
        <location evidence="1">Nucleus</location>
    </subcellularLocation>
</comment>
<dbReference type="InterPro" id="IPR044660">
    <property type="entry name" value="IBH1-like"/>
</dbReference>
<reference evidence="6" key="1">
    <citation type="submission" date="2021-08" db="EMBL/GenBank/DDBJ databases">
        <title>WGS assembly of Ceratopteris richardii.</title>
        <authorList>
            <person name="Marchant D.B."/>
            <person name="Chen G."/>
            <person name="Jenkins J."/>
            <person name="Shu S."/>
            <person name="Leebens-Mack J."/>
            <person name="Grimwood J."/>
            <person name="Schmutz J."/>
            <person name="Soltis P."/>
            <person name="Soltis D."/>
            <person name="Chen Z.-H."/>
        </authorList>
    </citation>
    <scope>NUCLEOTIDE SEQUENCE</scope>
    <source>
        <strain evidence="6">Whitten #5841</strain>
        <tissue evidence="6">Leaf</tissue>
    </source>
</reference>
<gene>
    <name evidence="6" type="ORF">KP509_01G042000</name>
</gene>
<evidence type="ECO:0000256" key="1">
    <source>
        <dbReference type="ARBA" id="ARBA00004123"/>
    </source>
</evidence>
<dbReference type="PANTHER" id="PTHR33124">
    <property type="entry name" value="TRANSCRIPTION FACTOR IBH1-LIKE 1"/>
    <property type="match status" value="1"/>
</dbReference>
<dbReference type="OrthoDB" id="786845at2759"/>
<dbReference type="Pfam" id="PF26576">
    <property type="entry name" value="IBH1_N"/>
    <property type="match status" value="1"/>
</dbReference>
<evidence type="ECO:0000313" key="7">
    <source>
        <dbReference type="Proteomes" id="UP000825935"/>
    </source>
</evidence>
<evidence type="ECO:0000256" key="3">
    <source>
        <dbReference type="ARBA" id="ARBA00023163"/>
    </source>
</evidence>
<keyword evidence="4" id="KW-0539">Nucleus</keyword>
<dbReference type="EMBL" id="CM035406">
    <property type="protein sequence ID" value="KAH7446159.1"/>
    <property type="molecule type" value="Genomic_DNA"/>
</dbReference>
<dbReference type="InterPro" id="IPR059002">
    <property type="entry name" value="IBH1_N"/>
</dbReference>
<evidence type="ECO:0000256" key="4">
    <source>
        <dbReference type="ARBA" id="ARBA00023242"/>
    </source>
</evidence>
<dbReference type="CDD" id="cd11444">
    <property type="entry name" value="bHLH_AtIBH1_like"/>
    <property type="match status" value="1"/>
</dbReference>
<dbReference type="GO" id="GO:0005634">
    <property type="term" value="C:nucleus"/>
    <property type="evidence" value="ECO:0007669"/>
    <property type="project" value="UniProtKB-SubCell"/>
</dbReference>
<proteinExistence type="predicted"/>
<keyword evidence="3" id="KW-0804">Transcription</keyword>
<evidence type="ECO:0000259" key="5">
    <source>
        <dbReference type="Pfam" id="PF26576"/>
    </source>
</evidence>
<evidence type="ECO:0000256" key="2">
    <source>
        <dbReference type="ARBA" id="ARBA00023015"/>
    </source>
</evidence>
<keyword evidence="2" id="KW-0805">Transcription regulation</keyword>
<dbReference type="AlphaFoldDB" id="A0A8T2VNX5"/>
<evidence type="ECO:0000313" key="6">
    <source>
        <dbReference type="EMBL" id="KAH7446159.1"/>
    </source>
</evidence>
<organism evidence="6 7">
    <name type="scientific">Ceratopteris richardii</name>
    <name type="common">Triangle waterfern</name>
    <dbReference type="NCBI Taxonomy" id="49495"/>
    <lineage>
        <taxon>Eukaryota</taxon>
        <taxon>Viridiplantae</taxon>
        <taxon>Streptophyta</taxon>
        <taxon>Embryophyta</taxon>
        <taxon>Tracheophyta</taxon>
        <taxon>Polypodiopsida</taxon>
        <taxon>Polypodiidae</taxon>
        <taxon>Polypodiales</taxon>
        <taxon>Pteridineae</taxon>
        <taxon>Pteridaceae</taxon>
        <taxon>Parkerioideae</taxon>
        <taxon>Ceratopteris</taxon>
    </lineage>
</organism>
<keyword evidence="7" id="KW-1185">Reference proteome</keyword>
<protein>
    <recommendedName>
        <fullName evidence="5">IBH1-like N-terminal domain-containing protein</fullName>
    </recommendedName>
</protein>
<dbReference type="Proteomes" id="UP000825935">
    <property type="component" value="Chromosome 1"/>
</dbReference>
<feature type="domain" description="IBH1-like N-terminal" evidence="5">
    <location>
        <begin position="70"/>
        <end position="130"/>
    </location>
</feature>
<name>A0A8T2VNX5_CERRI</name>
<dbReference type="InterPro" id="IPR044549">
    <property type="entry name" value="bHLH_AtIBH1-like"/>
</dbReference>
<accession>A0A8T2VNX5</accession>
<dbReference type="GO" id="GO:0006355">
    <property type="term" value="P:regulation of DNA-templated transcription"/>
    <property type="evidence" value="ECO:0007669"/>
    <property type="project" value="InterPro"/>
</dbReference>
<sequence>MPSNALVAGLHSSHAELSSAVGRNDVPSTSLSSGNFHSCKAPSLFYGSGQSESDSSTADTLIRPSEAWKDSFLRSYVCVLLPALRRIHNRGLSDDEKLSAIKLAANMSLALSAGGGKVWSQTLLQDVRSSASCFSLACTTVRGQGTLFKNVSAKSDSSRSSSSASLNVNGKGFGEDADACFLSPRSAPASCKVSRFSYSSVDSARGLLCSRMSTCFRGRMRRQRERRKQRRSTQRGRVSAYRRVLRSLKSPKKLKSKTHTISVKFNGRSRSSLHSISKEDIKGLESLIPGGRIMDVPLLLSETAHYILSLQMQVEVLQSISHLVTS</sequence>
<comment type="caution">
    <text evidence="6">The sequence shown here is derived from an EMBL/GenBank/DDBJ whole genome shotgun (WGS) entry which is preliminary data.</text>
</comment>
<dbReference type="PANTHER" id="PTHR33124:SF12">
    <property type="entry name" value="TRANSCRIPTION FACTOR BHLH148"/>
    <property type="match status" value="1"/>
</dbReference>